<dbReference type="NCBIfam" id="TIGR01509">
    <property type="entry name" value="HAD-SF-IA-v3"/>
    <property type="match status" value="1"/>
</dbReference>
<dbReference type="eggNOG" id="COG0546">
    <property type="taxonomic scope" value="Bacteria"/>
</dbReference>
<dbReference type="Gene3D" id="3.40.50.1000">
    <property type="entry name" value="HAD superfamily/HAD-like"/>
    <property type="match status" value="1"/>
</dbReference>
<dbReference type="RefSeq" id="WP_010850734.1">
    <property type="nucleotide sequence ID" value="NZ_HF570956.1"/>
</dbReference>
<dbReference type="EMBL" id="CAIZ01000140">
    <property type="protein sequence ID" value="CCH70891.1"/>
    <property type="molecule type" value="Genomic_DNA"/>
</dbReference>
<dbReference type="InterPro" id="IPR006439">
    <property type="entry name" value="HAD-SF_hydro_IA"/>
</dbReference>
<dbReference type="SFLD" id="SFLDS00003">
    <property type="entry name" value="Haloacid_Dehalogenase"/>
    <property type="match status" value="1"/>
</dbReference>
<name>N0E4Q3_9MICO</name>
<sequence>MSAAEPDVARGVLFDLDGTLVDTIGLIVASFQHAVMAVTGEAVDEATARSWIGRPLLPVLLERSPTHGEEMDRVYREWNRANTERLIRPYAGIAELLADLAADGVPMGIVTSKRREIAQYALDSVGLGSAIALLGTLEDTSEHKPDPAPLLLGAKRLGVEPRDCTYVGDATVDVLAARAAGMRSIAVSWGAGTTADLEATTPDLMVGSVGELAAYLLAR</sequence>
<dbReference type="HOGENOM" id="CLU_045011_19_3_11"/>
<accession>N0E4Q3</accession>
<dbReference type="PRINTS" id="PR00413">
    <property type="entry name" value="HADHALOGNASE"/>
</dbReference>
<dbReference type="SFLD" id="SFLDG01129">
    <property type="entry name" value="C1.5:_HAD__Beta-PGM__Phosphata"/>
    <property type="match status" value="1"/>
</dbReference>
<dbReference type="SUPFAM" id="SSF56784">
    <property type="entry name" value="HAD-like"/>
    <property type="match status" value="1"/>
</dbReference>
<dbReference type="InterPro" id="IPR050155">
    <property type="entry name" value="HAD-like_hydrolase_sf"/>
</dbReference>
<dbReference type="InterPro" id="IPR023214">
    <property type="entry name" value="HAD_sf"/>
</dbReference>
<dbReference type="PANTHER" id="PTHR43434">
    <property type="entry name" value="PHOSPHOGLYCOLATE PHOSPHATASE"/>
    <property type="match status" value="1"/>
</dbReference>
<gene>
    <name evidence="1" type="ORF">BN10_690025</name>
</gene>
<dbReference type="AlphaFoldDB" id="N0E4Q3"/>
<dbReference type="GO" id="GO:0008967">
    <property type="term" value="F:phosphoglycolate phosphatase activity"/>
    <property type="evidence" value="ECO:0007669"/>
    <property type="project" value="TreeGrafter"/>
</dbReference>
<evidence type="ECO:0000313" key="2">
    <source>
        <dbReference type="Proteomes" id="UP000013167"/>
    </source>
</evidence>
<dbReference type="InterPro" id="IPR023198">
    <property type="entry name" value="PGP-like_dom2"/>
</dbReference>
<protein>
    <submittedName>
        <fullName evidence="1">Phosphoglycolate phosphatase</fullName>
    </submittedName>
</protein>
<comment type="caution">
    <text evidence="1">The sequence shown here is derived from an EMBL/GenBank/DDBJ whole genome shotgun (WGS) entry which is preliminary data.</text>
</comment>
<proteinExistence type="predicted"/>
<organism evidence="1 2">
    <name type="scientific">Phycicoccus elongatus Lp2</name>
    <dbReference type="NCBI Taxonomy" id="1193181"/>
    <lineage>
        <taxon>Bacteria</taxon>
        <taxon>Bacillati</taxon>
        <taxon>Actinomycetota</taxon>
        <taxon>Actinomycetes</taxon>
        <taxon>Micrococcales</taxon>
        <taxon>Intrasporangiaceae</taxon>
        <taxon>Phycicoccus</taxon>
    </lineage>
</organism>
<dbReference type="InterPro" id="IPR041492">
    <property type="entry name" value="HAD_2"/>
</dbReference>
<dbReference type="NCBIfam" id="TIGR01549">
    <property type="entry name" value="HAD-SF-IA-v1"/>
    <property type="match status" value="1"/>
</dbReference>
<reference evidence="1 2" key="1">
    <citation type="journal article" date="2013" name="ISME J.">
        <title>A metabolic model for members of the genus Tetrasphaera involved in enhanced biological phosphorus removal.</title>
        <authorList>
            <person name="Kristiansen R."/>
            <person name="Nguyen H.T.T."/>
            <person name="Saunders A.M."/>
            <person name="Nielsen J.L."/>
            <person name="Wimmer R."/>
            <person name="Le V.Q."/>
            <person name="McIlroy S.J."/>
            <person name="Petrovski S."/>
            <person name="Seviour R.J."/>
            <person name="Calteau A."/>
            <person name="Nielsen K.L."/>
            <person name="Nielsen P.H."/>
        </authorList>
    </citation>
    <scope>NUCLEOTIDE SEQUENCE [LARGE SCALE GENOMIC DNA]</scope>
    <source>
        <strain evidence="1 2">Lp2</strain>
    </source>
</reference>
<dbReference type="STRING" id="1193181.BN10_690025"/>
<keyword evidence="2" id="KW-1185">Reference proteome</keyword>
<dbReference type="GO" id="GO:0005829">
    <property type="term" value="C:cytosol"/>
    <property type="evidence" value="ECO:0007669"/>
    <property type="project" value="TreeGrafter"/>
</dbReference>
<dbReference type="Pfam" id="PF13419">
    <property type="entry name" value="HAD_2"/>
    <property type="match status" value="1"/>
</dbReference>
<dbReference type="Proteomes" id="UP000013167">
    <property type="component" value="Unassembled WGS sequence"/>
</dbReference>
<dbReference type="InterPro" id="IPR036412">
    <property type="entry name" value="HAD-like_sf"/>
</dbReference>
<dbReference type="PANTHER" id="PTHR43434:SF1">
    <property type="entry name" value="PHOSPHOGLYCOLATE PHOSPHATASE"/>
    <property type="match status" value="1"/>
</dbReference>
<evidence type="ECO:0000313" key="1">
    <source>
        <dbReference type="EMBL" id="CCH70891.1"/>
    </source>
</evidence>
<dbReference type="Gene3D" id="1.10.150.240">
    <property type="entry name" value="Putative phosphatase, domain 2"/>
    <property type="match status" value="1"/>
</dbReference>
<dbReference type="GO" id="GO:0006281">
    <property type="term" value="P:DNA repair"/>
    <property type="evidence" value="ECO:0007669"/>
    <property type="project" value="TreeGrafter"/>
</dbReference>